<keyword evidence="4" id="KW-0548">Nucleotidyltransferase</keyword>
<evidence type="ECO:0000313" key="4">
    <source>
        <dbReference type="EMBL" id="NYE06960.1"/>
    </source>
</evidence>
<evidence type="ECO:0000256" key="1">
    <source>
        <dbReference type="PIRSR" id="PIRSR004776-1"/>
    </source>
</evidence>
<comment type="caution">
    <text evidence="4">The sequence shown here is derived from an EMBL/GenBank/DDBJ whole genome shotgun (WGS) entry which is preliminary data.</text>
</comment>
<evidence type="ECO:0000313" key="5">
    <source>
        <dbReference type="Proteomes" id="UP000548423"/>
    </source>
</evidence>
<name>A0A852TDN0_9BACI</name>
<dbReference type="InterPro" id="IPR014729">
    <property type="entry name" value="Rossmann-like_a/b/a_fold"/>
</dbReference>
<feature type="binding site" evidence="1">
    <location>
        <position position="14"/>
    </location>
    <ligand>
        <name>NAD(+)</name>
        <dbReference type="ChEBI" id="CHEBI:57540"/>
        <label>1</label>
    </ligand>
</feature>
<sequence length="339" mass="39408">MTVGFIGGKFLPLHLGHVYAIVHASTIVDELYVILSHSELRDRELCQDTKMNFIPAPIRLRWLSQLTKDMPHVKVISIEDQQDNDNYDWAEGAQLIKGKIGKPIDYVFSSEIQYNDIFKELYPTSRHKLIDPLRSQVNIAATTIRTEGVFKQWEFIPDFVRPYFVKKIVVVGTESCGKSTLIRNLAKIYNTTYAAEYGRTLCEELGGCDGIMVKEDYQRIAYGHKMEEFKAIEKANKLVFIDTEAIVTQFYSNLYNDEHQAILDEIAKLQDYDLWLFLEPDVKWVDDGLRVHGEESVREQNNQHLKTLLNKHHIDFRVLNGNYENRLMEAIQYIEKVIQ</sequence>
<keyword evidence="1" id="KW-0547">Nucleotide-binding</keyword>
<dbReference type="NCBIfam" id="TIGR00125">
    <property type="entry name" value="cyt_tran_rel"/>
    <property type="match status" value="1"/>
</dbReference>
<reference evidence="5" key="2">
    <citation type="submission" date="2020-08" db="EMBL/GenBank/DDBJ databases">
        <title>The Agave Microbiome: Exploring the role of microbial communities in plant adaptations to desert environments.</title>
        <authorList>
            <person name="Partida-Martinez L.P."/>
        </authorList>
    </citation>
    <scope>NUCLEOTIDE SEQUENCE [LARGE SCALE GENOMIC DNA]</scope>
    <source>
        <strain evidence="5">AT2.8</strain>
    </source>
</reference>
<gene>
    <name evidence="4" type="ORF">F4694_003740</name>
</gene>
<dbReference type="PIRSF" id="PIRSF004776">
    <property type="entry name" value="NadR_NMNAT/RNK"/>
    <property type="match status" value="1"/>
</dbReference>
<dbReference type="EC" id="2.7.1.22" evidence="4"/>
<dbReference type="InterPro" id="IPR016429">
    <property type="entry name" value="NAD_NadR"/>
</dbReference>
<organism evidence="4 5">
    <name type="scientific">Neobacillus niacini</name>
    <dbReference type="NCBI Taxonomy" id="86668"/>
    <lineage>
        <taxon>Bacteria</taxon>
        <taxon>Bacillati</taxon>
        <taxon>Bacillota</taxon>
        <taxon>Bacilli</taxon>
        <taxon>Bacillales</taxon>
        <taxon>Bacillaceae</taxon>
        <taxon>Neobacillus</taxon>
    </lineage>
</organism>
<dbReference type="EC" id="2.7.7.1" evidence="4"/>
<dbReference type="InterPro" id="IPR052735">
    <property type="entry name" value="NAD_biosynth-regulator"/>
</dbReference>
<dbReference type="GO" id="GO:0000309">
    <property type="term" value="F:nicotinamide-nucleotide adenylyltransferase activity"/>
    <property type="evidence" value="ECO:0007669"/>
    <property type="project" value="UniProtKB-EC"/>
</dbReference>
<proteinExistence type="predicted"/>
<dbReference type="SUPFAM" id="SSF52540">
    <property type="entry name" value="P-loop containing nucleoside triphosphate hydrolases"/>
    <property type="match status" value="1"/>
</dbReference>
<dbReference type="InterPro" id="IPR004821">
    <property type="entry name" value="Cyt_trans-like"/>
</dbReference>
<keyword evidence="4" id="KW-0808">Transferase</keyword>
<dbReference type="GO" id="GO:0009435">
    <property type="term" value="P:NAD+ biosynthetic process"/>
    <property type="evidence" value="ECO:0007669"/>
    <property type="project" value="InterPro"/>
</dbReference>
<feature type="binding site" evidence="1">
    <location>
        <position position="41"/>
    </location>
    <ligand>
        <name>NAD(+)</name>
        <dbReference type="ChEBI" id="CHEBI:57540"/>
        <label>1</label>
    </ligand>
</feature>
<dbReference type="InterPro" id="IPR038727">
    <property type="entry name" value="NadR/Ttd14_AAA_dom"/>
</dbReference>
<evidence type="ECO:0000259" key="2">
    <source>
        <dbReference type="Pfam" id="PF01467"/>
    </source>
</evidence>
<protein>
    <submittedName>
        <fullName evidence="4">HTH-type transcriptional repressor of NAD biosynthesis genes</fullName>
        <ecNumber evidence="4">2.7.1.22</ecNumber>
        <ecNumber evidence="4">2.7.7.1</ecNumber>
    </submittedName>
</protein>
<feature type="binding site" evidence="1">
    <location>
        <begin position="109"/>
        <end position="111"/>
    </location>
    <ligand>
        <name>NAD(+)</name>
        <dbReference type="ChEBI" id="CHEBI:57540"/>
        <label>1</label>
    </ligand>
</feature>
<dbReference type="GO" id="GO:0000166">
    <property type="term" value="F:nucleotide binding"/>
    <property type="evidence" value="ECO:0007669"/>
    <property type="project" value="UniProtKB-KW"/>
</dbReference>
<dbReference type="Gene3D" id="3.40.50.620">
    <property type="entry name" value="HUPs"/>
    <property type="match status" value="1"/>
</dbReference>
<dbReference type="NCBIfam" id="NF005988">
    <property type="entry name" value="PRK08099.1"/>
    <property type="match status" value="1"/>
</dbReference>
<dbReference type="SUPFAM" id="SSF52374">
    <property type="entry name" value="Nucleotidylyl transferase"/>
    <property type="match status" value="1"/>
</dbReference>
<dbReference type="Proteomes" id="UP000548423">
    <property type="component" value="Unassembled WGS sequence"/>
</dbReference>
<dbReference type="PANTHER" id="PTHR37512">
    <property type="entry name" value="TRIFUNCTIONAL NAD BIOSYNTHESIS/REGULATOR PROTEIN NADR"/>
    <property type="match status" value="1"/>
</dbReference>
<accession>A0A852TDN0</accession>
<feature type="domain" description="Cytidyltransferase-like" evidence="2">
    <location>
        <begin position="6"/>
        <end position="104"/>
    </location>
</feature>
<dbReference type="PANTHER" id="PTHR37512:SF1">
    <property type="entry name" value="NADR_TTD14 AAA DOMAIN-CONTAINING PROTEIN"/>
    <property type="match status" value="1"/>
</dbReference>
<dbReference type="Gene3D" id="3.40.50.300">
    <property type="entry name" value="P-loop containing nucleotide triphosphate hydrolases"/>
    <property type="match status" value="1"/>
</dbReference>
<dbReference type="Pfam" id="PF01467">
    <property type="entry name" value="CTP_transf_like"/>
    <property type="match status" value="1"/>
</dbReference>
<feature type="domain" description="NadR/Ttd14 AAA" evidence="3">
    <location>
        <begin position="167"/>
        <end position="326"/>
    </location>
</feature>
<dbReference type="GO" id="GO:0050262">
    <property type="term" value="F:ribosylnicotinamide kinase activity"/>
    <property type="evidence" value="ECO:0007669"/>
    <property type="project" value="UniProtKB-EC"/>
</dbReference>
<dbReference type="Pfam" id="PF13521">
    <property type="entry name" value="AAA_28"/>
    <property type="match status" value="1"/>
</dbReference>
<dbReference type="AlphaFoldDB" id="A0A852TDN0"/>
<evidence type="ECO:0000259" key="3">
    <source>
        <dbReference type="Pfam" id="PF13521"/>
    </source>
</evidence>
<dbReference type="EMBL" id="JACCBX010000007">
    <property type="protein sequence ID" value="NYE06960.1"/>
    <property type="molecule type" value="Genomic_DNA"/>
</dbReference>
<reference evidence="5" key="1">
    <citation type="submission" date="2020-07" db="EMBL/GenBank/DDBJ databases">
        <authorList>
            <person name="Partida-Martinez L."/>
            <person name="Huntemann M."/>
            <person name="Clum A."/>
            <person name="Wang J."/>
            <person name="Palaniappan K."/>
            <person name="Ritter S."/>
            <person name="Chen I.-M."/>
            <person name="Stamatis D."/>
            <person name="Reddy T."/>
            <person name="O'Malley R."/>
            <person name="Daum C."/>
            <person name="Shapiro N."/>
            <person name="Ivanova N."/>
            <person name="Kyrpides N."/>
            <person name="Woyke T."/>
        </authorList>
    </citation>
    <scope>NUCLEOTIDE SEQUENCE [LARGE SCALE GENOMIC DNA]</scope>
    <source>
        <strain evidence="5">AT2.8</strain>
    </source>
</reference>
<dbReference type="InterPro" id="IPR027417">
    <property type="entry name" value="P-loop_NTPase"/>
</dbReference>